<feature type="compositionally biased region" description="Low complexity" evidence="1">
    <location>
        <begin position="420"/>
        <end position="430"/>
    </location>
</feature>
<feature type="region of interest" description="Disordered" evidence="1">
    <location>
        <begin position="1"/>
        <end position="45"/>
    </location>
</feature>
<dbReference type="HOGENOM" id="CLU_530011_0_0_1"/>
<feature type="compositionally biased region" description="Polar residues" evidence="1">
    <location>
        <begin position="270"/>
        <end position="281"/>
    </location>
</feature>
<name>A0A0C2RWA7_AMAMK</name>
<dbReference type="EMBL" id="KN818718">
    <property type="protein sequence ID" value="KIL54510.1"/>
    <property type="molecule type" value="Genomic_DNA"/>
</dbReference>
<dbReference type="InParanoid" id="A0A0C2RWA7"/>
<accession>A0A0C2RWA7</accession>
<proteinExistence type="predicted"/>
<protein>
    <submittedName>
        <fullName evidence="2">Uncharacterized protein</fullName>
    </submittedName>
</protein>
<keyword evidence="3" id="KW-1185">Reference proteome</keyword>
<gene>
    <name evidence="2" type="ORF">M378DRAFT_28724</name>
</gene>
<feature type="compositionally biased region" description="Low complexity" evidence="1">
    <location>
        <begin position="453"/>
        <end position="462"/>
    </location>
</feature>
<feature type="compositionally biased region" description="Polar residues" evidence="1">
    <location>
        <begin position="302"/>
        <end position="313"/>
    </location>
</feature>
<dbReference type="STRING" id="946122.A0A0C2RWA7"/>
<dbReference type="OrthoDB" id="3235325at2759"/>
<reference evidence="2 3" key="1">
    <citation type="submission" date="2014-04" db="EMBL/GenBank/DDBJ databases">
        <title>Evolutionary Origins and Diversification of the Mycorrhizal Mutualists.</title>
        <authorList>
            <consortium name="DOE Joint Genome Institute"/>
            <consortium name="Mycorrhizal Genomics Consortium"/>
            <person name="Kohler A."/>
            <person name="Kuo A."/>
            <person name="Nagy L.G."/>
            <person name="Floudas D."/>
            <person name="Copeland A."/>
            <person name="Barry K.W."/>
            <person name="Cichocki N."/>
            <person name="Veneault-Fourrey C."/>
            <person name="LaButti K."/>
            <person name="Lindquist E.A."/>
            <person name="Lipzen A."/>
            <person name="Lundell T."/>
            <person name="Morin E."/>
            <person name="Murat C."/>
            <person name="Riley R."/>
            <person name="Ohm R."/>
            <person name="Sun H."/>
            <person name="Tunlid A."/>
            <person name="Henrissat B."/>
            <person name="Grigoriev I.V."/>
            <person name="Hibbett D.S."/>
            <person name="Martin F."/>
        </authorList>
    </citation>
    <scope>NUCLEOTIDE SEQUENCE [LARGE SCALE GENOMIC DNA]</scope>
    <source>
        <strain evidence="2 3">Koide BX008</strain>
    </source>
</reference>
<evidence type="ECO:0000313" key="2">
    <source>
        <dbReference type="EMBL" id="KIL54510.1"/>
    </source>
</evidence>
<dbReference type="Proteomes" id="UP000054549">
    <property type="component" value="Unassembled WGS sequence"/>
</dbReference>
<evidence type="ECO:0000313" key="3">
    <source>
        <dbReference type="Proteomes" id="UP000054549"/>
    </source>
</evidence>
<feature type="compositionally biased region" description="Polar residues" evidence="1">
    <location>
        <begin position="361"/>
        <end position="373"/>
    </location>
</feature>
<feature type="region of interest" description="Disordered" evidence="1">
    <location>
        <begin position="404"/>
        <end position="487"/>
    </location>
</feature>
<dbReference type="AlphaFoldDB" id="A0A0C2RWA7"/>
<organism evidence="2 3">
    <name type="scientific">Amanita muscaria (strain Koide BX008)</name>
    <dbReference type="NCBI Taxonomy" id="946122"/>
    <lineage>
        <taxon>Eukaryota</taxon>
        <taxon>Fungi</taxon>
        <taxon>Dikarya</taxon>
        <taxon>Basidiomycota</taxon>
        <taxon>Agaricomycotina</taxon>
        <taxon>Agaricomycetes</taxon>
        <taxon>Agaricomycetidae</taxon>
        <taxon>Agaricales</taxon>
        <taxon>Pluteineae</taxon>
        <taxon>Amanitaceae</taxon>
        <taxon>Amanita</taxon>
    </lineage>
</organism>
<feature type="region of interest" description="Disordered" evidence="1">
    <location>
        <begin position="263"/>
        <end position="373"/>
    </location>
</feature>
<feature type="region of interest" description="Disordered" evidence="1">
    <location>
        <begin position="93"/>
        <end position="136"/>
    </location>
</feature>
<feature type="compositionally biased region" description="Low complexity" evidence="1">
    <location>
        <begin position="314"/>
        <end position="339"/>
    </location>
</feature>
<feature type="compositionally biased region" description="Polar residues" evidence="1">
    <location>
        <begin position="463"/>
        <end position="481"/>
    </location>
</feature>
<evidence type="ECO:0000256" key="1">
    <source>
        <dbReference type="SAM" id="MobiDB-lite"/>
    </source>
</evidence>
<feature type="compositionally biased region" description="Polar residues" evidence="1">
    <location>
        <begin position="404"/>
        <end position="416"/>
    </location>
</feature>
<sequence>MKDMPTFSGPSSAFAMQPQIDPNWGGVTGPMGHGSDPSAQHTLRQASHSDLMQAGNSAYMQLFITKMQLETQLSAQVTLVQQLQGIIQSINDPKMMRRSSHRNSHTPNNSPMRRLGHDSSHSSQFTQLQIPPLPPALDQDDYPDATFWTSQSWQDYVNKQSEQGEKVPKLSFICNEDGDFVGAARIKSMTDTAKKLWADLHHHRLAPATWRLVSKHADAYYSNNMRITYPEFQLCDENWKIKMFATIRFPDWSNGARATGKLTRAIPSISMHTSTTSTNPSNRKRAHESGKNVESLAKRRCPNTQPTNVLDLTSISDTRSSSPSAHPAPATDASSSDVPTEATHVQPKPRPLHAPIAPSYPSAQIPQTATTTSASPNIALAETVVSTPVVPAAMQAETIPPVTSVSLDSGTGSTSLPPIASNTTATSANTVTCPASATPTPDIGLTEAHDVRSSGSSALSVSTPTVPSNAPTTSHSDSQPLVRSLPGRVTRNRKADAFANLDIPAPAEEIAYKPPSAEELAKAKAAKQKKVARKLVPKPTTALTVRNLFLIDFRNEHGDNATADDFNAAWKSITEDKTKEYKARVNARKAEALKTIAQSTLKSTSAAPAPAADAT</sequence>